<dbReference type="InterPro" id="IPR031100">
    <property type="entry name" value="LOG_fam"/>
</dbReference>
<evidence type="ECO:0000259" key="4">
    <source>
        <dbReference type="Pfam" id="PF11892"/>
    </source>
</evidence>
<dbReference type="Pfam" id="PF03641">
    <property type="entry name" value="Lysine_decarbox"/>
    <property type="match status" value="1"/>
</dbReference>
<dbReference type="Gene3D" id="3.40.50.450">
    <property type="match status" value="1"/>
</dbReference>
<dbReference type="PANTHER" id="PTHR43393:SF1">
    <property type="entry name" value="PYRIMIDINE_PURINE NUCLEOTIDE 5'-MONOPHOSPHATE NUCLEOSIDASE"/>
    <property type="match status" value="1"/>
</dbReference>
<comment type="catalytic activity">
    <reaction evidence="1">
        <text>AMP + H2O = D-ribose 5-phosphate + adenine</text>
        <dbReference type="Rhea" id="RHEA:20129"/>
        <dbReference type="ChEBI" id="CHEBI:15377"/>
        <dbReference type="ChEBI" id="CHEBI:16708"/>
        <dbReference type="ChEBI" id="CHEBI:78346"/>
        <dbReference type="ChEBI" id="CHEBI:456215"/>
        <dbReference type="EC" id="3.2.2.4"/>
    </reaction>
</comment>
<dbReference type="InterPro" id="IPR027820">
    <property type="entry name" value="PpnN_N"/>
</dbReference>
<dbReference type="Pfam" id="PF11892">
    <property type="entry name" value="PpnN_C"/>
    <property type="match status" value="1"/>
</dbReference>
<dbReference type="Proteomes" id="UP001595476">
    <property type="component" value="Unassembled WGS sequence"/>
</dbReference>
<name>A0ABV7HEJ0_9GAMM</name>
<feature type="domain" description="Pyrimidine/purine nucleotide 5'-monophosphate nucleosidase C-terminal" evidence="4">
    <location>
        <begin position="335"/>
        <end position="455"/>
    </location>
</feature>
<dbReference type="GO" id="GO:0047405">
    <property type="term" value="F:pyrimidine-5'-nucleotide nucleosidase activity"/>
    <property type="evidence" value="ECO:0007669"/>
    <property type="project" value="UniProtKB-EC"/>
</dbReference>
<dbReference type="Gene3D" id="3.30.1850.10">
    <property type="entry name" value="MoCo carrier protein-like"/>
    <property type="match status" value="1"/>
</dbReference>
<dbReference type="GO" id="GO:0008714">
    <property type="term" value="F:AMP nucleosidase activity"/>
    <property type="evidence" value="ECO:0007669"/>
    <property type="project" value="UniProtKB-EC"/>
</dbReference>
<dbReference type="SUPFAM" id="SSF102405">
    <property type="entry name" value="MCP/YpsA-like"/>
    <property type="match status" value="1"/>
</dbReference>
<evidence type="ECO:0000256" key="3">
    <source>
        <dbReference type="ARBA" id="ARBA00031983"/>
    </source>
</evidence>
<dbReference type="Pfam" id="PF14793">
    <property type="entry name" value="DUF4478"/>
    <property type="match status" value="1"/>
</dbReference>
<protein>
    <recommendedName>
        <fullName evidence="3">AMP nucleosidase</fullName>
        <ecNumber evidence="2">3.2.2.4</ecNumber>
    </recommendedName>
    <alternativeName>
        <fullName evidence="3">AMP nucleosidase</fullName>
    </alternativeName>
</protein>
<accession>A0ABV7HEJ0</accession>
<organism evidence="6 7">
    <name type="scientific">Litoribrevibacter euphylliae</name>
    <dbReference type="NCBI Taxonomy" id="1834034"/>
    <lineage>
        <taxon>Bacteria</taxon>
        <taxon>Pseudomonadati</taxon>
        <taxon>Pseudomonadota</taxon>
        <taxon>Gammaproteobacteria</taxon>
        <taxon>Oceanospirillales</taxon>
        <taxon>Oceanospirillaceae</taxon>
        <taxon>Litoribrevibacter</taxon>
    </lineage>
</organism>
<evidence type="ECO:0000259" key="5">
    <source>
        <dbReference type="Pfam" id="PF14793"/>
    </source>
</evidence>
<proteinExistence type="predicted"/>
<evidence type="ECO:0000313" key="7">
    <source>
        <dbReference type="Proteomes" id="UP001595476"/>
    </source>
</evidence>
<feature type="domain" description="Pyrimidine/purine nucleotide 5'-monophosphate nucleosidase N-terminal" evidence="5">
    <location>
        <begin position="11"/>
        <end position="116"/>
    </location>
</feature>
<dbReference type="EMBL" id="JBHRSZ010000004">
    <property type="protein sequence ID" value="MFC3151141.1"/>
    <property type="molecule type" value="Genomic_DNA"/>
</dbReference>
<dbReference type="NCBIfam" id="NF038390">
    <property type="entry name" value="Nsidase_PpnN"/>
    <property type="match status" value="1"/>
</dbReference>
<dbReference type="RefSeq" id="WP_386719355.1">
    <property type="nucleotide sequence ID" value="NZ_JBHRSZ010000004.1"/>
</dbReference>
<comment type="caution">
    <text evidence="6">The sequence shown here is derived from an EMBL/GenBank/DDBJ whole genome shotgun (WGS) entry which is preliminary data.</text>
</comment>
<dbReference type="InterPro" id="IPR021826">
    <property type="entry name" value="PpnN_C"/>
</dbReference>
<keyword evidence="7" id="KW-1185">Reference proteome</keyword>
<sequence>MPSEVIDYSVLSPVGSLDVLSIKEINKLSGLNKGKLYEMFRRCSLAVMNSGIDNDDIEQLENQYLDFEISIVPQARGACIAVQNAPARAFVDGKMIQGVKENLFSVLRDIIHLSSQLDLDALNEIGCGPMVTEAVFHTLRQANALQARVDPNIIVCWGGHSISEHEYDYTKEVGYQLGLRGFDICTGCGPGAMKGPMKGASVAHVKQRIKHPRYIGLTEPGIIAAESPNPIVNELIILPDIEKRLEAFVRLGHGIVVFPGGAGTAEEILYLLGVLMGNKHGAEIPVYFTAPKESADYFQQIDAFIGDTLGPEAQALYEIIIDDPEKVAIELRSRMSEVKANRKDRKDAYYFNWMLEIDSIFQEPFTPTHKTMSELSLDTDLPPHILASQLRRAMSGIVAGNVKEQGISEIHKYGPFKLHGESNLMKKLDTLLASFVHQKRMKLPGSKYVPCYEVVTEPVTS</sequence>
<gene>
    <name evidence="6" type="primary">ppnN</name>
    <name evidence="6" type="ORF">ACFOEK_08880</name>
</gene>
<dbReference type="InterPro" id="IPR037153">
    <property type="entry name" value="PpnN-like_sf"/>
</dbReference>
<evidence type="ECO:0000313" key="6">
    <source>
        <dbReference type="EMBL" id="MFC3151141.1"/>
    </source>
</evidence>
<dbReference type="EC" id="3.2.2.4" evidence="2"/>
<keyword evidence="6" id="KW-0326">Glycosidase</keyword>
<evidence type="ECO:0000256" key="1">
    <source>
        <dbReference type="ARBA" id="ARBA00000274"/>
    </source>
</evidence>
<dbReference type="PANTHER" id="PTHR43393">
    <property type="entry name" value="CYTOKININ RIBOSIDE 5'-MONOPHOSPHATE PHOSPHORIBOHYDROLASE"/>
    <property type="match status" value="1"/>
</dbReference>
<keyword evidence="6" id="KW-0378">Hydrolase</keyword>
<dbReference type="InterPro" id="IPR049788">
    <property type="entry name" value="PpnN"/>
</dbReference>
<reference evidence="7" key="1">
    <citation type="journal article" date="2019" name="Int. J. Syst. Evol. Microbiol.">
        <title>The Global Catalogue of Microorganisms (GCM) 10K type strain sequencing project: providing services to taxonomists for standard genome sequencing and annotation.</title>
        <authorList>
            <consortium name="The Broad Institute Genomics Platform"/>
            <consortium name="The Broad Institute Genome Sequencing Center for Infectious Disease"/>
            <person name="Wu L."/>
            <person name="Ma J."/>
        </authorList>
    </citation>
    <scope>NUCLEOTIDE SEQUENCE [LARGE SCALE GENOMIC DNA]</scope>
    <source>
        <strain evidence="7">KCTC 52438</strain>
    </source>
</reference>
<evidence type="ECO:0000256" key="2">
    <source>
        <dbReference type="ARBA" id="ARBA00011985"/>
    </source>
</evidence>
<dbReference type="InterPro" id="IPR052341">
    <property type="entry name" value="LOG_family_nucleotidases"/>
</dbReference>